<evidence type="ECO:0000256" key="5">
    <source>
        <dbReference type="ARBA" id="ARBA00023242"/>
    </source>
</evidence>
<comment type="similarity">
    <text evidence="3">Belongs to the CENP-I/CTF3 family.</text>
</comment>
<comment type="subcellular location">
    <subcellularLocation>
        <location evidence="2">Chromosome</location>
        <location evidence="2">Centromere</location>
    </subcellularLocation>
    <subcellularLocation>
        <location evidence="1">Nucleus</location>
    </subcellularLocation>
</comment>
<dbReference type="InterPro" id="IPR012485">
    <property type="entry name" value="CENP-I"/>
</dbReference>
<evidence type="ECO:0000256" key="3">
    <source>
        <dbReference type="ARBA" id="ARBA00005470"/>
    </source>
</evidence>
<dbReference type="GO" id="GO:0000070">
    <property type="term" value="P:mitotic sister chromatid segregation"/>
    <property type="evidence" value="ECO:0007669"/>
    <property type="project" value="TreeGrafter"/>
</dbReference>
<dbReference type="CDD" id="cd22647">
    <property type="entry name" value="CTF3_NTD_HEAT"/>
    <property type="match status" value="1"/>
</dbReference>
<evidence type="ECO:0000256" key="1">
    <source>
        <dbReference type="ARBA" id="ARBA00004123"/>
    </source>
</evidence>
<dbReference type="GO" id="GO:0000939">
    <property type="term" value="C:inner kinetochore"/>
    <property type="evidence" value="ECO:0007669"/>
    <property type="project" value="TreeGrafter"/>
</dbReference>
<keyword evidence="4" id="KW-0158">Chromosome</keyword>
<name>A0A8K0TBL2_9PEZI</name>
<dbReference type="GO" id="GO:0034080">
    <property type="term" value="P:CENP-A containing chromatin assembly"/>
    <property type="evidence" value="ECO:0007669"/>
    <property type="project" value="TreeGrafter"/>
</dbReference>
<evidence type="ECO:0000256" key="4">
    <source>
        <dbReference type="ARBA" id="ARBA00022454"/>
    </source>
</evidence>
<dbReference type="Proteomes" id="UP000813385">
    <property type="component" value="Unassembled WGS sequence"/>
</dbReference>
<evidence type="ECO:0000256" key="6">
    <source>
        <dbReference type="ARBA" id="ARBA00023328"/>
    </source>
</evidence>
<sequence>MTTPEQLLNDLIEDVVEASKTPAKKRGINVKPTVAQLASAIYEHGINKEQLGKLLDLICTPSYLDQASLNALLNNLYPATSIQSDHILKLVGCLGQGELKPSYSIQAGLLRWLVMVYHVIQEPVILSHAYAVLFNLLETAAIRPQLCHVLAVITRRKHVRPFRIQALLQFSRTSDPPLIGLLRIFKDYYPEIIVAEAVRGKASAFKHPDLAWRERLNDIQREHAQRTAIDSLQPRHGFSVNRDNFRRGAAPRPSGVPGVHTSHAKETSVTLEEVNSADKFVQKMDKIELPNQLAAVLADPLLQKLLVLRKDETTSRRVTLWIGAALADFLEGNSDTKSFVDMMDVLVEYVTRAKETPPIVLNFLVKLFATWNGIDAQSSILSIMSFATLVDFSDLELLLVPLENCLPATAEAQLSLLGLYRDLLRHWTALLKSLEVVPEGRPLKSVRGLQVRANALALNLVHAFPSQRVHAGVLEFYEQAAATTTDPALEPFLRIAHPPAELVYSLFFASSLVNVSRLSGVLARYKTAFEAAMVRDRSAYTNKDLRQFNGFLMDLCNCLWRGRAFNATDRNALACTASPAVVSRYQRYVDSLNDDLHLHWLFGFSFSPALCLRSISYVRRLEDEADAEALSAGRRGLSTRHAGPVTQSSLQRLAAARGLQLSWAEYRVHVLQGLDGEGFVGIGALMRNVMKGLQGTPVSSQASLTGAR</sequence>
<keyword evidence="5" id="KW-0539">Nucleus</keyword>
<evidence type="ECO:0000256" key="2">
    <source>
        <dbReference type="ARBA" id="ARBA00004584"/>
    </source>
</evidence>
<proteinExistence type="inferred from homology"/>
<comment type="caution">
    <text evidence="7">The sequence shown here is derived from an EMBL/GenBank/DDBJ whole genome shotgun (WGS) entry which is preliminary data.</text>
</comment>
<gene>
    <name evidence="7" type="ORF">B0T11DRAFT_109648</name>
</gene>
<dbReference type="GO" id="GO:0005634">
    <property type="term" value="C:nucleus"/>
    <property type="evidence" value="ECO:0007669"/>
    <property type="project" value="UniProtKB-SubCell"/>
</dbReference>
<keyword evidence="8" id="KW-1185">Reference proteome</keyword>
<dbReference type="EMBL" id="JAGPXD010000004">
    <property type="protein sequence ID" value="KAH7358900.1"/>
    <property type="molecule type" value="Genomic_DNA"/>
</dbReference>
<dbReference type="PANTHER" id="PTHR48208">
    <property type="entry name" value="CENTROMERE PROTEIN I"/>
    <property type="match status" value="1"/>
</dbReference>
<reference evidence="7" key="1">
    <citation type="journal article" date="2021" name="Nat. Commun.">
        <title>Genetic determinants of endophytism in the Arabidopsis root mycobiome.</title>
        <authorList>
            <person name="Mesny F."/>
            <person name="Miyauchi S."/>
            <person name="Thiergart T."/>
            <person name="Pickel B."/>
            <person name="Atanasova L."/>
            <person name="Karlsson M."/>
            <person name="Huettel B."/>
            <person name="Barry K.W."/>
            <person name="Haridas S."/>
            <person name="Chen C."/>
            <person name="Bauer D."/>
            <person name="Andreopoulos W."/>
            <person name="Pangilinan J."/>
            <person name="LaButti K."/>
            <person name="Riley R."/>
            <person name="Lipzen A."/>
            <person name="Clum A."/>
            <person name="Drula E."/>
            <person name="Henrissat B."/>
            <person name="Kohler A."/>
            <person name="Grigoriev I.V."/>
            <person name="Martin F.M."/>
            <person name="Hacquard S."/>
        </authorList>
    </citation>
    <scope>NUCLEOTIDE SEQUENCE</scope>
    <source>
        <strain evidence="7">MPI-CAGE-AT-0016</strain>
    </source>
</reference>
<protein>
    <submittedName>
        <fullName evidence="7">Mis6 domain-containing protein</fullName>
    </submittedName>
</protein>
<dbReference type="PANTHER" id="PTHR48208:SF2">
    <property type="entry name" value="CENTROMERE PROTEIN I"/>
    <property type="match status" value="1"/>
</dbReference>
<dbReference type="Pfam" id="PF07778">
    <property type="entry name" value="CENP-I"/>
    <property type="match status" value="1"/>
</dbReference>
<evidence type="ECO:0000313" key="7">
    <source>
        <dbReference type="EMBL" id="KAH7358900.1"/>
    </source>
</evidence>
<evidence type="ECO:0000313" key="8">
    <source>
        <dbReference type="Proteomes" id="UP000813385"/>
    </source>
</evidence>
<accession>A0A8K0TBL2</accession>
<organism evidence="7 8">
    <name type="scientific">Plectosphaerella cucumerina</name>
    <dbReference type="NCBI Taxonomy" id="40658"/>
    <lineage>
        <taxon>Eukaryota</taxon>
        <taxon>Fungi</taxon>
        <taxon>Dikarya</taxon>
        <taxon>Ascomycota</taxon>
        <taxon>Pezizomycotina</taxon>
        <taxon>Sordariomycetes</taxon>
        <taxon>Hypocreomycetidae</taxon>
        <taxon>Glomerellales</taxon>
        <taxon>Plectosphaerellaceae</taxon>
        <taxon>Plectosphaerella</taxon>
    </lineage>
</organism>
<dbReference type="AlphaFoldDB" id="A0A8K0TBL2"/>
<dbReference type="OrthoDB" id="6347512at2759"/>
<keyword evidence="6" id="KW-0137">Centromere</keyword>